<dbReference type="PANTHER" id="PTHR18034">
    <property type="entry name" value="CELL CYCLE CONTROL PROTEIN CWF22-RELATED"/>
    <property type="match status" value="1"/>
</dbReference>
<dbReference type="GO" id="GO:0000398">
    <property type="term" value="P:mRNA splicing, via spliceosome"/>
    <property type="evidence" value="ECO:0007669"/>
    <property type="project" value="TreeGrafter"/>
</dbReference>
<protein>
    <recommendedName>
        <fullName evidence="4">MI domain-containing protein</fullName>
    </recommendedName>
</protein>
<proteinExistence type="predicted"/>
<dbReference type="EMBL" id="KN822127">
    <property type="protein sequence ID" value="KIM55817.1"/>
    <property type="molecule type" value="Genomic_DNA"/>
</dbReference>
<dbReference type="PANTHER" id="PTHR18034:SF3">
    <property type="entry name" value="PRE-MRNA-SPLICING FACTOR CWC22 HOMOLOG"/>
    <property type="match status" value="1"/>
</dbReference>
<dbReference type="InParanoid" id="A0A0C2ZTD7"/>
<dbReference type="Gene3D" id="1.25.40.180">
    <property type="match status" value="2"/>
</dbReference>
<evidence type="ECO:0008006" key="4">
    <source>
        <dbReference type="Google" id="ProtNLM"/>
    </source>
</evidence>
<evidence type="ECO:0000256" key="1">
    <source>
        <dbReference type="SAM" id="MobiDB-lite"/>
    </source>
</evidence>
<dbReference type="InterPro" id="IPR050781">
    <property type="entry name" value="CWC22_splicing_factor"/>
</dbReference>
<gene>
    <name evidence="2" type="ORF">SCLCIDRAFT_1149033</name>
</gene>
<feature type="region of interest" description="Disordered" evidence="1">
    <location>
        <begin position="1"/>
        <end position="27"/>
    </location>
</feature>
<organism evidence="2 3">
    <name type="scientific">Scleroderma citrinum Foug A</name>
    <dbReference type="NCBI Taxonomy" id="1036808"/>
    <lineage>
        <taxon>Eukaryota</taxon>
        <taxon>Fungi</taxon>
        <taxon>Dikarya</taxon>
        <taxon>Basidiomycota</taxon>
        <taxon>Agaricomycotina</taxon>
        <taxon>Agaricomycetes</taxon>
        <taxon>Agaricomycetidae</taxon>
        <taxon>Boletales</taxon>
        <taxon>Sclerodermatineae</taxon>
        <taxon>Sclerodermataceae</taxon>
        <taxon>Scleroderma</taxon>
    </lineage>
</organism>
<dbReference type="Proteomes" id="UP000053989">
    <property type="component" value="Unassembled WGS sequence"/>
</dbReference>
<dbReference type="SUPFAM" id="SSF48371">
    <property type="entry name" value="ARM repeat"/>
    <property type="match status" value="1"/>
</dbReference>
<dbReference type="GO" id="GO:0003723">
    <property type="term" value="F:RNA binding"/>
    <property type="evidence" value="ECO:0007669"/>
    <property type="project" value="TreeGrafter"/>
</dbReference>
<feature type="compositionally biased region" description="Acidic residues" evidence="1">
    <location>
        <begin position="205"/>
        <end position="230"/>
    </location>
</feature>
<dbReference type="InterPro" id="IPR016024">
    <property type="entry name" value="ARM-type_fold"/>
</dbReference>
<reference evidence="2 3" key="1">
    <citation type="submission" date="2014-04" db="EMBL/GenBank/DDBJ databases">
        <authorList>
            <consortium name="DOE Joint Genome Institute"/>
            <person name="Kuo A."/>
            <person name="Kohler A."/>
            <person name="Nagy L.G."/>
            <person name="Floudas D."/>
            <person name="Copeland A."/>
            <person name="Barry K.W."/>
            <person name="Cichocki N."/>
            <person name="Veneault-Fourrey C."/>
            <person name="LaButti K."/>
            <person name="Lindquist E.A."/>
            <person name="Lipzen A."/>
            <person name="Lundell T."/>
            <person name="Morin E."/>
            <person name="Murat C."/>
            <person name="Sun H."/>
            <person name="Tunlid A."/>
            <person name="Henrissat B."/>
            <person name="Grigoriev I.V."/>
            <person name="Hibbett D.S."/>
            <person name="Martin F."/>
            <person name="Nordberg H.P."/>
            <person name="Cantor M.N."/>
            <person name="Hua S.X."/>
        </authorList>
    </citation>
    <scope>NUCLEOTIDE SEQUENCE [LARGE SCALE GENOMIC DNA]</scope>
    <source>
        <strain evidence="2 3">Foug A</strain>
    </source>
</reference>
<dbReference type="HOGENOM" id="CLU_006308_3_3_1"/>
<dbReference type="STRING" id="1036808.A0A0C2ZTD7"/>
<keyword evidence="3" id="KW-1185">Reference proteome</keyword>
<evidence type="ECO:0000313" key="3">
    <source>
        <dbReference type="Proteomes" id="UP000053989"/>
    </source>
</evidence>
<name>A0A0C2ZTD7_9AGAM</name>
<evidence type="ECO:0000313" key="2">
    <source>
        <dbReference type="EMBL" id="KIM55817.1"/>
    </source>
</evidence>
<accession>A0A0C2ZTD7</accession>
<sequence>MLHLLPSPRRRSCSPPPPGAKLNLPKVKDVDPVRHATAASDKSSQEFQRMTWDALYKSIINRVNVANIKQGLFARSAMKAQSASLPFTPVFAALVAIINMKLPQVGELTVCNSSTTFIAQLVNQAVAHKVIALEVLIFLLDHPTDDSIVGFMREVGAFLTENSNSHHIHLKGELQVQEGLNIFKFDPNYLENEEKYKAIKAEILGEDPEDESGSEEESSSKEEEVEEQEGIQDQTETNLVNLQQMIYLMIMNALKYEEVVHKLLKVQIREGKEIELINMVIKCCSQECSCSTFYGLMECIKQAFNNYYHTIHHYEMNRLRNIAYTTSSSHIFIKIMMQEMIESMGLKTLAERFKDEEVRTACKNMFPTDNPKDTRFSINYFTSIGLGILTEDMRE</sequence>
<dbReference type="OrthoDB" id="1924287at2759"/>
<dbReference type="GO" id="GO:0071013">
    <property type="term" value="C:catalytic step 2 spliceosome"/>
    <property type="evidence" value="ECO:0007669"/>
    <property type="project" value="TreeGrafter"/>
</dbReference>
<reference evidence="3" key="2">
    <citation type="submission" date="2015-01" db="EMBL/GenBank/DDBJ databases">
        <title>Evolutionary Origins and Diversification of the Mycorrhizal Mutualists.</title>
        <authorList>
            <consortium name="DOE Joint Genome Institute"/>
            <consortium name="Mycorrhizal Genomics Consortium"/>
            <person name="Kohler A."/>
            <person name="Kuo A."/>
            <person name="Nagy L.G."/>
            <person name="Floudas D."/>
            <person name="Copeland A."/>
            <person name="Barry K.W."/>
            <person name="Cichocki N."/>
            <person name="Veneault-Fourrey C."/>
            <person name="LaButti K."/>
            <person name="Lindquist E.A."/>
            <person name="Lipzen A."/>
            <person name="Lundell T."/>
            <person name="Morin E."/>
            <person name="Murat C."/>
            <person name="Riley R."/>
            <person name="Ohm R."/>
            <person name="Sun H."/>
            <person name="Tunlid A."/>
            <person name="Henrissat B."/>
            <person name="Grigoriev I.V."/>
            <person name="Hibbett D.S."/>
            <person name="Martin F."/>
        </authorList>
    </citation>
    <scope>NUCLEOTIDE SEQUENCE [LARGE SCALE GENOMIC DNA]</scope>
    <source>
        <strain evidence="3">Foug A</strain>
    </source>
</reference>
<feature type="region of interest" description="Disordered" evidence="1">
    <location>
        <begin position="205"/>
        <end position="234"/>
    </location>
</feature>
<dbReference type="AlphaFoldDB" id="A0A0C2ZTD7"/>